<evidence type="ECO:0000256" key="2">
    <source>
        <dbReference type="ARBA" id="ARBA00023134"/>
    </source>
</evidence>
<dbReference type="OrthoDB" id="18798at2759"/>
<dbReference type="Gene3D" id="3.40.50.300">
    <property type="entry name" value="P-loop containing nucleotide triphosphate hydrolases"/>
    <property type="match status" value="1"/>
</dbReference>
<dbReference type="SUPFAM" id="SSF52540">
    <property type="entry name" value="P-loop containing nucleoside triphosphate hydrolases"/>
    <property type="match status" value="1"/>
</dbReference>
<dbReference type="PROSITE" id="PS51421">
    <property type="entry name" value="RAS"/>
    <property type="match status" value="1"/>
</dbReference>
<dbReference type="Proteomes" id="UP000014680">
    <property type="component" value="Unassembled WGS sequence"/>
</dbReference>
<protein>
    <recommendedName>
        <fullName evidence="5">Rho GTPase</fullName>
    </recommendedName>
</protein>
<dbReference type="InterPro" id="IPR020849">
    <property type="entry name" value="Small_GTPase_Ras-type"/>
</dbReference>
<organism evidence="3 4">
    <name type="scientific">Entamoeba invadens IP1</name>
    <dbReference type="NCBI Taxonomy" id="370355"/>
    <lineage>
        <taxon>Eukaryota</taxon>
        <taxon>Amoebozoa</taxon>
        <taxon>Evosea</taxon>
        <taxon>Archamoebae</taxon>
        <taxon>Mastigamoebida</taxon>
        <taxon>Entamoebidae</taxon>
        <taxon>Entamoeba</taxon>
    </lineage>
</organism>
<keyword evidence="1" id="KW-0547">Nucleotide-binding</keyword>
<gene>
    <name evidence="3" type="ORF">EIN_435560</name>
</gene>
<dbReference type="InterPro" id="IPR001806">
    <property type="entry name" value="Small_GTPase"/>
</dbReference>
<sequence>MKNIETGCKVLVVGGDYVEKSSLEIQICTGHFVPNYQHNPMADMSIYFFIAQPFSREDYDMDTYKHMIESQYPDSIAFVFCYSITSSASFEEVKVIKESVWKMFETLPAVLYGTKCDLENEREVTTENGEELANEWDMPFF</sequence>
<name>A0A0A1U9D5_ENTIV</name>
<dbReference type="KEGG" id="eiv:EIN_435560"/>
<evidence type="ECO:0000313" key="4">
    <source>
        <dbReference type="Proteomes" id="UP000014680"/>
    </source>
</evidence>
<keyword evidence="2" id="KW-0342">GTP-binding</keyword>
<dbReference type="PRINTS" id="PR00449">
    <property type="entry name" value="RASTRNSFRMNG"/>
</dbReference>
<dbReference type="PROSITE" id="PS51419">
    <property type="entry name" value="RAB"/>
    <property type="match status" value="1"/>
</dbReference>
<accession>A0A0A1U9D5</accession>
<dbReference type="Pfam" id="PF00071">
    <property type="entry name" value="Ras"/>
    <property type="match status" value="1"/>
</dbReference>
<dbReference type="RefSeq" id="XP_004255401.1">
    <property type="nucleotide sequence ID" value="XM_004255353.1"/>
</dbReference>
<dbReference type="PANTHER" id="PTHR24070">
    <property type="entry name" value="RAS, DI-RAS, AND RHEB FAMILY MEMBERS OF SMALL GTPASE SUPERFAMILY"/>
    <property type="match status" value="1"/>
</dbReference>
<evidence type="ECO:0000256" key="1">
    <source>
        <dbReference type="ARBA" id="ARBA00022741"/>
    </source>
</evidence>
<keyword evidence="4" id="KW-1185">Reference proteome</keyword>
<dbReference type="GeneID" id="14887609"/>
<evidence type="ECO:0000313" key="3">
    <source>
        <dbReference type="EMBL" id="ELP88630.1"/>
    </source>
</evidence>
<dbReference type="GO" id="GO:0003924">
    <property type="term" value="F:GTPase activity"/>
    <property type="evidence" value="ECO:0007669"/>
    <property type="project" value="InterPro"/>
</dbReference>
<reference evidence="3 4" key="1">
    <citation type="submission" date="2012-10" db="EMBL/GenBank/DDBJ databases">
        <authorList>
            <person name="Zafar N."/>
            <person name="Inman J."/>
            <person name="Hall N."/>
            <person name="Lorenzi H."/>
            <person name="Caler E."/>
        </authorList>
    </citation>
    <scope>NUCLEOTIDE SEQUENCE [LARGE SCALE GENOMIC DNA]</scope>
    <source>
        <strain evidence="3 4">IP1</strain>
    </source>
</reference>
<dbReference type="VEuPathDB" id="AmoebaDB:EIN_435560"/>
<dbReference type="GO" id="GO:0005525">
    <property type="term" value="F:GTP binding"/>
    <property type="evidence" value="ECO:0007669"/>
    <property type="project" value="UniProtKB-KW"/>
</dbReference>
<evidence type="ECO:0008006" key="5">
    <source>
        <dbReference type="Google" id="ProtNLM"/>
    </source>
</evidence>
<dbReference type="SMART" id="SM00175">
    <property type="entry name" value="RAB"/>
    <property type="match status" value="1"/>
</dbReference>
<dbReference type="GO" id="GO:0016020">
    <property type="term" value="C:membrane"/>
    <property type="evidence" value="ECO:0007669"/>
    <property type="project" value="InterPro"/>
</dbReference>
<proteinExistence type="predicted"/>
<dbReference type="GO" id="GO:0007165">
    <property type="term" value="P:signal transduction"/>
    <property type="evidence" value="ECO:0007669"/>
    <property type="project" value="InterPro"/>
</dbReference>
<dbReference type="EMBL" id="KB206721">
    <property type="protein sequence ID" value="ELP88630.1"/>
    <property type="molecule type" value="Genomic_DNA"/>
</dbReference>
<dbReference type="SMART" id="SM00173">
    <property type="entry name" value="RAS"/>
    <property type="match status" value="1"/>
</dbReference>
<dbReference type="AlphaFoldDB" id="A0A0A1U9D5"/>
<dbReference type="InterPro" id="IPR027417">
    <property type="entry name" value="P-loop_NTPase"/>
</dbReference>